<reference evidence="11" key="2">
    <citation type="submission" date="2021-01" db="UniProtKB">
        <authorList>
            <consortium name="EnsemblMetazoa"/>
        </authorList>
    </citation>
    <scope>IDENTIFICATION</scope>
</reference>
<dbReference type="Gene3D" id="2.30.30.140">
    <property type="match status" value="1"/>
</dbReference>
<keyword evidence="7" id="KW-0539">Nucleus</keyword>
<dbReference type="SUPFAM" id="SSF63748">
    <property type="entry name" value="Tudor/PWWP/MBT"/>
    <property type="match status" value="1"/>
</dbReference>
<evidence type="ECO:0000313" key="11">
    <source>
        <dbReference type="EnsemblMetazoa" id="XP_781229"/>
    </source>
</evidence>
<keyword evidence="12" id="KW-1185">Reference proteome</keyword>
<dbReference type="InterPro" id="IPR002999">
    <property type="entry name" value="Tudor"/>
</dbReference>
<dbReference type="CDD" id="cd22851">
    <property type="entry name" value="SMN_N"/>
    <property type="match status" value="1"/>
</dbReference>
<feature type="domain" description="Tudor" evidence="10">
    <location>
        <begin position="74"/>
        <end position="134"/>
    </location>
</feature>
<feature type="compositionally biased region" description="Basic and acidic residues" evidence="9">
    <location>
        <begin position="318"/>
        <end position="352"/>
    </location>
</feature>
<name>A0A7M7TGA9_STRPU</name>
<evidence type="ECO:0000256" key="7">
    <source>
        <dbReference type="ARBA" id="ARBA00023242"/>
    </source>
</evidence>
<dbReference type="Pfam" id="PF06003">
    <property type="entry name" value="SMN_Tudor"/>
    <property type="match status" value="1"/>
</dbReference>
<dbReference type="KEGG" id="spu:575759"/>
<dbReference type="GO" id="GO:0015030">
    <property type="term" value="C:Cajal body"/>
    <property type="evidence" value="ECO:0007669"/>
    <property type="project" value="UniProtKB-SubCell"/>
</dbReference>
<keyword evidence="6" id="KW-0508">mRNA splicing</keyword>
<organism evidence="11 12">
    <name type="scientific">Strongylocentrotus purpuratus</name>
    <name type="common">Purple sea urchin</name>
    <dbReference type="NCBI Taxonomy" id="7668"/>
    <lineage>
        <taxon>Eukaryota</taxon>
        <taxon>Metazoa</taxon>
        <taxon>Echinodermata</taxon>
        <taxon>Eleutherozoa</taxon>
        <taxon>Echinozoa</taxon>
        <taxon>Echinoidea</taxon>
        <taxon>Euechinoidea</taxon>
        <taxon>Echinacea</taxon>
        <taxon>Camarodonta</taxon>
        <taxon>Echinidea</taxon>
        <taxon>Strongylocentrotidae</taxon>
        <taxon>Strongylocentrotus</taxon>
    </lineage>
</organism>
<dbReference type="InterPro" id="IPR010304">
    <property type="entry name" value="SMN_Tudor"/>
</dbReference>
<feature type="compositionally biased region" description="Basic residues" evidence="9">
    <location>
        <begin position="184"/>
        <end position="194"/>
    </location>
</feature>
<dbReference type="GO" id="GO:0008380">
    <property type="term" value="P:RNA splicing"/>
    <property type="evidence" value="ECO:0007669"/>
    <property type="project" value="UniProtKB-KW"/>
</dbReference>
<accession>A0A7M7TGA9</accession>
<evidence type="ECO:0000256" key="4">
    <source>
        <dbReference type="ARBA" id="ARBA00022490"/>
    </source>
</evidence>
<evidence type="ECO:0000256" key="2">
    <source>
        <dbReference type="ARBA" id="ARBA00004408"/>
    </source>
</evidence>
<dbReference type="GO" id="GO:0030018">
    <property type="term" value="C:Z disc"/>
    <property type="evidence" value="ECO:0007669"/>
    <property type="project" value="UniProtKB-SubCell"/>
</dbReference>
<feature type="region of interest" description="Disordered" evidence="9">
    <location>
        <begin position="42"/>
        <end position="73"/>
    </location>
</feature>
<dbReference type="SMART" id="SM00333">
    <property type="entry name" value="TUDOR"/>
    <property type="match status" value="1"/>
</dbReference>
<dbReference type="AlphaFoldDB" id="A0A7M7TGA9"/>
<evidence type="ECO:0000313" key="12">
    <source>
        <dbReference type="Proteomes" id="UP000007110"/>
    </source>
</evidence>
<dbReference type="PROSITE" id="PS50304">
    <property type="entry name" value="TUDOR"/>
    <property type="match status" value="1"/>
</dbReference>
<feature type="compositionally biased region" description="Pro residues" evidence="9">
    <location>
        <begin position="222"/>
        <end position="238"/>
    </location>
</feature>
<evidence type="ECO:0000256" key="9">
    <source>
        <dbReference type="SAM" id="MobiDB-lite"/>
    </source>
</evidence>
<dbReference type="InterPro" id="IPR047313">
    <property type="entry name" value="SMN_C"/>
</dbReference>
<sequence length="369" mass="41036">MAERSGDVVFRVDRSDNDSDIWDDSALIKAYDKAISYVKGMTKDGSEKEARSKPKRKRGGKKKNKKNLVPSQTKWKVGDRCKSVFTEDEQVYSAVVKAINHKKTSCIVRYTGYGNEEEKRLSDLFSESEAETSVASVNSKAELENGYDSMEWTDHSQSPMHPSGSGAGPRKRSHHPPPPPHQPHQPHPHPHPPHPPHPSNMTHPLGYTSPYPGSWYPPHQAPPPPMPPPPPMMSPLPFAPWGSPAAQMMPGWGGASPHPATQTPPRIPSMPPTPPPHPPLPEDVEDMDKEALHSMLMSWYMSGYHTGYYEGLKKSKTSSHDATSKPKEDGATPRREQGRQTRARDKVRETKEPAPSQPTEESQDSNQET</sequence>
<proteinExistence type="inferred from homology"/>
<evidence type="ECO:0000256" key="1">
    <source>
        <dbReference type="ARBA" id="ARBA00004216"/>
    </source>
</evidence>
<keyword evidence="5" id="KW-0507">mRNA processing</keyword>
<evidence type="ECO:0000256" key="6">
    <source>
        <dbReference type="ARBA" id="ARBA00023187"/>
    </source>
</evidence>
<dbReference type="CDD" id="cd20398">
    <property type="entry name" value="Tudor_SMN"/>
    <property type="match status" value="1"/>
</dbReference>
<feature type="compositionally biased region" description="Pro residues" evidence="9">
    <location>
        <begin position="265"/>
        <end position="281"/>
    </location>
</feature>
<feature type="region of interest" description="Disordered" evidence="9">
    <location>
        <begin position="222"/>
        <end position="284"/>
    </location>
</feature>
<dbReference type="GO" id="GO:0003723">
    <property type="term" value="F:RNA binding"/>
    <property type="evidence" value="ECO:0007669"/>
    <property type="project" value="InterPro"/>
</dbReference>
<feature type="region of interest" description="Disordered" evidence="9">
    <location>
        <begin position="121"/>
        <end position="206"/>
    </location>
</feature>
<evidence type="ECO:0000256" key="3">
    <source>
        <dbReference type="ARBA" id="ARBA00005371"/>
    </source>
</evidence>
<comment type="subcellular location">
    <subcellularLocation>
        <location evidence="1">Cytoplasm</location>
        <location evidence="1">Myofibril</location>
        <location evidence="1">Sarcomere</location>
        <location evidence="1">Z line</location>
    </subcellularLocation>
    <subcellularLocation>
        <location evidence="2">Nucleus</location>
        <location evidence="2">Cajal body</location>
    </subcellularLocation>
    <subcellularLocation>
        <location evidence="8">Nucleus</location>
        <location evidence="8">Gem</location>
    </subcellularLocation>
</comment>
<comment type="similarity">
    <text evidence="3">Belongs to the SMN family.</text>
</comment>
<keyword evidence="4" id="KW-0963">Cytoplasm</keyword>
<feature type="compositionally biased region" description="Basic residues" evidence="9">
    <location>
        <begin position="53"/>
        <end position="66"/>
    </location>
</feature>
<evidence type="ECO:0000259" key="10">
    <source>
        <dbReference type="PROSITE" id="PS50304"/>
    </source>
</evidence>
<dbReference type="CDD" id="cd22852">
    <property type="entry name" value="SMN_C"/>
    <property type="match status" value="1"/>
</dbReference>
<protein>
    <recommendedName>
        <fullName evidence="10">Tudor domain-containing protein</fullName>
    </recommendedName>
</protein>
<dbReference type="GO" id="GO:0006397">
    <property type="term" value="P:mRNA processing"/>
    <property type="evidence" value="ECO:0007669"/>
    <property type="project" value="UniProtKB-KW"/>
</dbReference>
<dbReference type="InterPro" id="IPR047298">
    <property type="entry name" value="Tudor_SMN_eumet"/>
</dbReference>
<feature type="compositionally biased region" description="Polar residues" evidence="9">
    <location>
        <begin position="357"/>
        <end position="369"/>
    </location>
</feature>
<dbReference type="GO" id="GO:0097504">
    <property type="term" value="C:Gemini of Cajal bodies"/>
    <property type="evidence" value="ECO:0007669"/>
    <property type="project" value="UniProtKB-SubCell"/>
</dbReference>
<dbReference type="Pfam" id="PF20636">
    <property type="entry name" value="SMN_G2-BD"/>
    <property type="match status" value="1"/>
</dbReference>
<dbReference type="PANTHER" id="PTHR39267">
    <property type="entry name" value="SURVIVAL MOTOR NEURON-LIKE PROTEIN 1"/>
    <property type="match status" value="1"/>
</dbReference>
<evidence type="ECO:0000256" key="8">
    <source>
        <dbReference type="ARBA" id="ARBA00034695"/>
    </source>
</evidence>
<dbReference type="GeneID" id="575759"/>
<dbReference type="Gene3D" id="3.40.190.10">
    <property type="entry name" value="Periplasmic binding protein-like II"/>
    <property type="match status" value="1"/>
</dbReference>
<dbReference type="InterPro" id="IPR049481">
    <property type="entry name" value="SMN_G2-BD"/>
</dbReference>
<dbReference type="Pfam" id="PF20635">
    <property type="entry name" value="SMN_YG-box"/>
    <property type="match status" value="1"/>
</dbReference>
<dbReference type="Proteomes" id="UP000007110">
    <property type="component" value="Unassembled WGS sequence"/>
</dbReference>
<dbReference type="OrthoDB" id="197400at2759"/>
<dbReference type="InterPro" id="IPR040424">
    <property type="entry name" value="Smn1"/>
</dbReference>
<reference evidence="12" key="1">
    <citation type="submission" date="2015-02" db="EMBL/GenBank/DDBJ databases">
        <title>Genome sequencing for Strongylocentrotus purpuratus.</title>
        <authorList>
            <person name="Murali S."/>
            <person name="Liu Y."/>
            <person name="Vee V."/>
            <person name="English A."/>
            <person name="Wang M."/>
            <person name="Skinner E."/>
            <person name="Han Y."/>
            <person name="Muzny D.M."/>
            <person name="Worley K.C."/>
            <person name="Gibbs R.A."/>
        </authorList>
    </citation>
    <scope>NUCLEOTIDE SEQUENCE</scope>
</reference>
<dbReference type="EnsemblMetazoa" id="XM_776136">
    <property type="protein sequence ID" value="XP_781229"/>
    <property type="gene ID" value="LOC575759"/>
</dbReference>
<feature type="compositionally biased region" description="Basic and acidic residues" evidence="9">
    <location>
        <begin position="42"/>
        <end position="52"/>
    </location>
</feature>
<dbReference type="RefSeq" id="XP_781229.4">
    <property type="nucleotide sequence ID" value="XM_776136.5"/>
</dbReference>
<dbReference type="InParanoid" id="A0A7M7TGA9"/>
<feature type="region of interest" description="Disordered" evidence="9">
    <location>
        <begin position="314"/>
        <end position="369"/>
    </location>
</feature>
<evidence type="ECO:0000256" key="5">
    <source>
        <dbReference type="ARBA" id="ARBA00022664"/>
    </source>
</evidence>
<dbReference type="PANTHER" id="PTHR39267:SF1">
    <property type="entry name" value="SURVIVAL MOTOR NEURON PROTEIN"/>
    <property type="match status" value="1"/>
</dbReference>
<dbReference type="OMA" id="MSMLTAW"/>